<feature type="chain" id="PRO_5042471571" evidence="4">
    <location>
        <begin position="27"/>
        <end position="572"/>
    </location>
</feature>
<keyword evidence="4" id="KW-0732">Signal</keyword>
<evidence type="ECO:0000256" key="1">
    <source>
        <dbReference type="SAM" id="Coils"/>
    </source>
</evidence>
<protein>
    <submittedName>
        <fullName evidence="7">DUF4349 domain-containing protein</fullName>
    </submittedName>
</protein>
<keyword evidence="3" id="KW-1133">Transmembrane helix</keyword>
<evidence type="ECO:0000256" key="2">
    <source>
        <dbReference type="SAM" id="MobiDB-lite"/>
    </source>
</evidence>
<feature type="coiled-coil region" evidence="1">
    <location>
        <begin position="256"/>
        <end position="283"/>
    </location>
</feature>
<keyword evidence="8" id="KW-1185">Reference proteome</keyword>
<dbReference type="EMBL" id="CP046147">
    <property type="protein sequence ID" value="WFG40599.1"/>
    <property type="molecule type" value="Genomic_DNA"/>
</dbReference>
<gene>
    <name evidence="6" type="ORF">GKO46_05395</name>
    <name evidence="7" type="ORF">GKO48_13640</name>
</gene>
<reference evidence="7" key="2">
    <citation type="journal article" date="2023" name="Nat. Commun.">
        <title>Cultivation of marine bacteria of the SAR202 clade.</title>
        <authorList>
            <person name="Lim Y."/>
            <person name="Seo J.H."/>
            <person name="Giovannoni S.J."/>
            <person name="Kang I."/>
            <person name="Cho J.C."/>
        </authorList>
    </citation>
    <scope>NUCLEOTIDE SEQUENCE</scope>
    <source>
        <strain evidence="7">JH1073</strain>
    </source>
</reference>
<dbReference type="PROSITE" id="PS51257">
    <property type="entry name" value="PROKAR_LIPOPROTEIN"/>
    <property type="match status" value="1"/>
</dbReference>
<feature type="compositionally biased region" description="Low complexity" evidence="2">
    <location>
        <begin position="31"/>
        <end position="57"/>
    </location>
</feature>
<accession>A0AAJ5ZG73</accession>
<reference evidence="8 9" key="1">
    <citation type="submission" date="2019-11" db="EMBL/GenBank/DDBJ databases">
        <authorList>
            <person name="Cho J.-C."/>
        </authorList>
    </citation>
    <scope>NUCLEOTIDE SEQUENCE [LARGE SCALE GENOMIC DNA]</scope>
    <source>
        <strain evidence="7 8">JH1073</strain>
        <strain evidence="6 9">JH702</strain>
    </source>
</reference>
<evidence type="ECO:0000259" key="5">
    <source>
        <dbReference type="PROSITE" id="PS50093"/>
    </source>
</evidence>
<dbReference type="PROSITE" id="PS50093">
    <property type="entry name" value="PKD"/>
    <property type="match status" value="1"/>
</dbReference>
<evidence type="ECO:0000313" key="8">
    <source>
        <dbReference type="Proteomes" id="UP001219901"/>
    </source>
</evidence>
<keyword evidence="1" id="KW-0175">Coiled coil</keyword>
<proteinExistence type="predicted"/>
<dbReference type="InterPro" id="IPR025645">
    <property type="entry name" value="DUF4349"/>
</dbReference>
<evidence type="ECO:0000313" key="9">
    <source>
        <dbReference type="Proteomes" id="UP001321249"/>
    </source>
</evidence>
<feature type="domain" description="PKD" evidence="5">
    <location>
        <begin position="425"/>
        <end position="469"/>
    </location>
</feature>
<keyword evidence="3" id="KW-0812">Transmembrane</keyword>
<dbReference type="Pfam" id="PF14257">
    <property type="entry name" value="DUF4349"/>
    <property type="match status" value="1"/>
</dbReference>
<name>A0AAJ5ZG73_9CHLR</name>
<dbReference type="SUPFAM" id="SSF49299">
    <property type="entry name" value="PKD domain"/>
    <property type="match status" value="1"/>
</dbReference>
<organism evidence="7 8">
    <name type="scientific">Candidatus Lucifugimonas marina</name>
    <dbReference type="NCBI Taxonomy" id="3038979"/>
    <lineage>
        <taxon>Bacteria</taxon>
        <taxon>Bacillati</taxon>
        <taxon>Chloroflexota</taxon>
        <taxon>Dehalococcoidia</taxon>
        <taxon>SAR202 cluster</taxon>
        <taxon>Candidatus Lucifugimonadales</taxon>
        <taxon>Candidatus Lucifugimonadaceae</taxon>
        <taxon>Candidatus Lucifugimonas</taxon>
    </lineage>
</organism>
<keyword evidence="3" id="KW-0472">Membrane</keyword>
<evidence type="ECO:0000256" key="3">
    <source>
        <dbReference type="SAM" id="Phobius"/>
    </source>
</evidence>
<dbReference type="RefSeq" id="WP_342823976.1">
    <property type="nucleotide sequence ID" value="NZ_CP046146.1"/>
</dbReference>
<dbReference type="InterPro" id="IPR035986">
    <property type="entry name" value="PKD_dom_sf"/>
</dbReference>
<feature type="region of interest" description="Disordered" evidence="2">
    <location>
        <begin position="31"/>
        <end position="66"/>
    </location>
</feature>
<dbReference type="AlphaFoldDB" id="A0AAJ5ZG73"/>
<dbReference type="CDD" id="cd00146">
    <property type="entry name" value="PKD"/>
    <property type="match status" value="1"/>
</dbReference>
<dbReference type="EMBL" id="WMBE01000002">
    <property type="protein sequence ID" value="MDG0866507.1"/>
    <property type="molecule type" value="Genomic_DNA"/>
</dbReference>
<reference evidence="8" key="3">
    <citation type="submission" date="2023-06" db="EMBL/GenBank/DDBJ databases">
        <title>Pangenomics reveal diversification of enzyme families and niche specialization in globally abundant SAR202 bacteria.</title>
        <authorList>
            <person name="Saw J.H.W."/>
        </authorList>
    </citation>
    <scope>NUCLEOTIDE SEQUENCE [LARGE SCALE GENOMIC DNA]</scope>
    <source>
        <strain evidence="8">JH1073</strain>
    </source>
</reference>
<dbReference type="Proteomes" id="UP001321249">
    <property type="component" value="Unassembled WGS sequence"/>
</dbReference>
<sequence>MKVRFSFKYIFAIIAIFVLALAGACASGGSSDMSTGSAGAPDNPGNPGAAGAPGEPGVKWDSDDDSGESAVWATAVVTERGDVVAVQADSGYGIAEERYEAPAAGNSAYGSYDEDSNKTLVTTSGNGGSASLENEIASATDGRVIIRTADLNVTVASVTDSLDDISNITNAAGGWVVTSVQPHNYSGTISVRVPADRFDDVVEQFSDLAVKVKSVSTRSEDFTEEFTDVTARAQTLEDTLEALRVLFDRAFSVEDAITIQKEITSVQSDLESLEARLNFLSQSSAFSFISVSLASVPVELVIDGGEDIAAAVGHAVTYRAKFTPPEGMDSFVIKWNFGDGSREESTNRVAPTGNGDEVISSPVIHYFNRDEDSPFIVTVELTASGDAGLGEGEDTLVTTVSRLPVIEVFAGENQTVESGSKVEFDASFTRPEGVSDITYSWNFGDGSAPFEGSIGSDEQGGQVDTTHVYNNHRPNPYVVVLTVTGQNEVGEVEARGEFYVFVRETIGVAAAELDAGSTTRDAVRTLQSAGVFVAKAGLWLVILSPAWLIGLAVLFVLLKRRSIVRIPRRGNG</sequence>
<dbReference type="InterPro" id="IPR013783">
    <property type="entry name" value="Ig-like_fold"/>
</dbReference>
<evidence type="ECO:0000313" key="6">
    <source>
        <dbReference type="EMBL" id="MDG0866507.1"/>
    </source>
</evidence>
<evidence type="ECO:0000313" key="7">
    <source>
        <dbReference type="EMBL" id="WFG40599.1"/>
    </source>
</evidence>
<dbReference type="InterPro" id="IPR000601">
    <property type="entry name" value="PKD_dom"/>
</dbReference>
<dbReference type="Pfam" id="PF18911">
    <property type="entry name" value="PKD_4"/>
    <property type="match status" value="1"/>
</dbReference>
<dbReference type="Gene3D" id="2.60.40.10">
    <property type="entry name" value="Immunoglobulins"/>
    <property type="match status" value="1"/>
</dbReference>
<dbReference type="Proteomes" id="UP001219901">
    <property type="component" value="Chromosome"/>
</dbReference>
<feature type="signal peptide" evidence="4">
    <location>
        <begin position="1"/>
        <end position="26"/>
    </location>
</feature>
<feature type="transmembrane region" description="Helical" evidence="3">
    <location>
        <begin position="536"/>
        <end position="558"/>
    </location>
</feature>
<evidence type="ECO:0000256" key="4">
    <source>
        <dbReference type="SAM" id="SignalP"/>
    </source>
</evidence>